<keyword evidence="3" id="KW-1185">Reference proteome</keyword>
<sequence length="508" mass="58035">MGTQSKASPDSMVIDMGDSIINSNFNEENWISKIKGILNKEQLGHEIDNPTNCIFQVPKSVSSIKPEAFIPQRIALGPYHHFRPKFYKMQKCKLHEVQIVHQRLKLPEFQLLFDQLKRKVKDVRGYYHEHLDIHDDTLSWIMVIDGLFLLQLICDEQPLEFVDSSGRKFPMEAILRDVVLLENQIPFFVLEHLLARSNPATKIQSLLSMTIKFCPRISPVALQGYFPKKSFECPLHLLDLLYNLVWFGGFPVRRDIAVAVGRQGSFNVWSALWDMISYLNVGFLVIPKKIIDLILKILQVLGISISLQFTEEKALTPTASQLSSVKVKFCHTGLGISFICFTKEDTALHLPVLTLNVNTEVIIRNLLAYEAVIKPETPNFARYIELMAAMIHTTEDVDLLKNNKIVMHKGDNGEVVKLFNGLRNSLVSEGESELDHCIKEVNEYYNSSWKIKFKNLIKKNVYSSWKMLTIIATILLLLLMALQTFCSIYSCPGIFKTSKKHLSLTSSF</sequence>
<keyword evidence="1" id="KW-1133">Transmembrane helix</keyword>
<name>A0ABQ9L541_HEVBR</name>
<keyword evidence="1" id="KW-0812">Transmembrane</keyword>
<organism evidence="2 3">
    <name type="scientific">Hevea brasiliensis</name>
    <name type="common">Para rubber tree</name>
    <name type="synonym">Siphonia brasiliensis</name>
    <dbReference type="NCBI Taxonomy" id="3981"/>
    <lineage>
        <taxon>Eukaryota</taxon>
        <taxon>Viridiplantae</taxon>
        <taxon>Streptophyta</taxon>
        <taxon>Embryophyta</taxon>
        <taxon>Tracheophyta</taxon>
        <taxon>Spermatophyta</taxon>
        <taxon>Magnoliopsida</taxon>
        <taxon>eudicotyledons</taxon>
        <taxon>Gunneridae</taxon>
        <taxon>Pentapetalae</taxon>
        <taxon>rosids</taxon>
        <taxon>fabids</taxon>
        <taxon>Malpighiales</taxon>
        <taxon>Euphorbiaceae</taxon>
        <taxon>Crotonoideae</taxon>
        <taxon>Micrandreae</taxon>
        <taxon>Hevea</taxon>
    </lineage>
</organism>
<proteinExistence type="predicted"/>
<dbReference type="Proteomes" id="UP001174677">
    <property type="component" value="Chromosome 14"/>
</dbReference>
<dbReference type="PANTHER" id="PTHR31170">
    <property type="entry name" value="BNAC04G53230D PROTEIN"/>
    <property type="match status" value="1"/>
</dbReference>
<accession>A0ABQ9L541</accession>
<dbReference type="Pfam" id="PF03140">
    <property type="entry name" value="DUF247"/>
    <property type="match status" value="1"/>
</dbReference>
<gene>
    <name evidence="2" type="ORF">P3X46_024954</name>
</gene>
<dbReference type="InterPro" id="IPR004158">
    <property type="entry name" value="DUF247_pln"/>
</dbReference>
<dbReference type="EMBL" id="JARPOI010000014">
    <property type="protein sequence ID" value="KAJ9159446.1"/>
    <property type="molecule type" value="Genomic_DNA"/>
</dbReference>
<feature type="transmembrane region" description="Helical" evidence="1">
    <location>
        <begin position="467"/>
        <end position="491"/>
    </location>
</feature>
<keyword evidence="1" id="KW-0472">Membrane</keyword>
<protein>
    <submittedName>
        <fullName evidence="2">Uncharacterized protein</fullName>
    </submittedName>
</protein>
<dbReference type="PANTHER" id="PTHR31170:SF25">
    <property type="entry name" value="BNAA09G04570D PROTEIN"/>
    <property type="match status" value="1"/>
</dbReference>
<reference evidence="2" key="1">
    <citation type="journal article" date="2023" name="Plant Biotechnol. J.">
        <title>Chromosome-level wild Hevea brasiliensis genome provides new tools for genomic-assisted breeding and valuable loci to elevate rubber yield.</title>
        <authorList>
            <person name="Cheng H."/>
            <person name="Song X."/>
            <person name="Hu Y."/>
            <person name="Wu T."/>
            <person name="Yang Q."/>
            <person name="An Z."/>
            <person name="Feng S."/>
            <person name="Deng Z."/>
            <person name="Wu W."/>
            <person name="Zeng X."/>
            <person name="Tu M."/>
            <person name="Wang X."/>
            <person name="Huang H."/>
        </authorList>
    </citation>
    <scope>NUCLEOTIDE SEQUENCE</scope>
    <source>
        <strain evidence="2">MT/VB/25A 57/8</strain>
    </source>
</reference>
<evidence type="ECO:0000256" key="1">
    <source>
        <dbReference type="SAM" id="Phobius"/>
    </source>
</evidence>
<evidence type="ECO:0000313" key="2">
    <source>
        <dbReference type="EMBL" id="KAJ9159446.1"/>
    </source>
</evidence>
<comment type="caution">
    <text evidence="2">The sequence shown here is derived from an EMBL/GenBank/DDBJ whole genome shotgun (WGS) entry which is preliminary data.</text>
</comment>
<evidence type="ECO:0000313" key="3">
    <source>
        <dbReference type="Proteomes" id="UP001174677"/>
    </source>
</evidence>